<dbReference type="HOGENOM" id="CLU_012184_1_2_1"/>
<feature type="domain" description="Cathepsin propeptide inhibitor" evidence="11">
    <location>
        <begin position="26"/>
        <end position="85"/>
    </location>
</feature>
<dbReference type="InterPro" id="IPR013201">
    <property type="entry name" value="Prot_inhib_I29"/>
</dbReference>
<evidence type="ECO:0000256" key="3">
    <source>
        <dbReference type="ARBA" id="ARBA00022801"/>
    </source>
</evidence>
<dbReference type="PRINTS" id="PR00705">
    <property type="entry name" value="PAPAIN"/>
</dbReference>
<keyword evidence="6" id="KW-1015">Disulfide bond</keyword>
<dbReference type="SMART" id="SM00848">
    <property type="entry name" value="Inhibitor_I29"/>
    <property type="match status" value="1"/>
</dbReference>
<dbReference type="EC" id="3.4.22.15" evidence="8"/>
<dbReference type="EMBL" id="CH477730">
    <property type="protein sequence ID" value="EAT36777.1"/>
    <property type="molecule type" value="Genomic_DNA"/>
</dbReference>
<protein>
    <recommendedName>
        <fullName evidence="8">cathepsin L</fullName>
        <ecNumber evidence="8">3.4.22.15</ecNumber>
    </recommendedName>
</protein>
<dbReference type="SUPFAM" id="SSF54001">
    <property type="entry name" value="Cysteine proteinases"/>
    <property type="match status" value="1"/>
</dbReference>
<organism evidence="12 13">
    <name type="scientific">Aedes aegypti</name>
    <name type="common">Yellowfever mosquito</name>
    <name type="synonym">Culex aegypti</name>
    <dbReference type="NCBI Taxonomy" id="7159"/>
    <lineage>
        <taxon>Eukaryota</taxon>
        <taxon>Metazoa</taxon>
        <taxon>Ecdysozoa</taxon>
        <taxon>Arthropoda</taxon>
        <taxon>Hexapoda</taxon>
        <taxon>Insecta</taxon>
        <taxon>Pterygota</taxon>
        <taxon>Neoptera</taxon>
        <taxon>Endopterygota</taxon>
        <taxon>Diptera</taxon>
        <taxon>Nematocera</taxon>
        <taxon>Culicoidea</taxon>
        <taxon>Culicidae</taxon>
        <taxon>Culicinae</taxon>
        <taxon>Aedini</taxon>
        <taxon>Aedes</taxon>
        <taxon>Stegomyia</taxon>
    </lineage>
</organism>
<feature type="signal peptide" evidence="9">
    <location>
        <begin position="1"/>
        <end position="16"/>
    </location>
</feature>
<keyword evidence="9" id="KW-0732">Signal</keyword>
<dbReference type="PROSITE" id="PS00639">
    <property type="entry name" value="THIOL_PROTEASE_HIS"/>
    <property type="match status" value="1"/>
</dbReference>
<feature type="domain" description="Peptidase C1A papain C-terminal" evidence="10">
    <location>
        <begin position="111"/>
        <end position="326"/>
    </location>
</feature>
<evidence type="ECO:0000313" key="12">
    <source>
        <dbReference type="EMBL" id="EAT36777.1"/>
    </source>
</evidence>
<dbReference type="AlphaFoldDB" id="Q16QV1"/>
<dbReference type="FunFam" id="3.90.70.10:FF:000006">
    <property type="entry name" value="Cathepsin S"/>
    <property type="match status" value="1"/>
</dbReference>
<accession>Q16QV1</accession>
<evidence type="ECO:0000256" key="4">
    <source>
        <dbReference type="ARBA" id="ARBA00022807"/>
    </source>
</evidence>
<evidence type="ECO:0000256" key="5">
    <source>
        <dbReference type="ARBA" id="ARBA00023145"/>
    </source>
</evidence>
<dbReference type="Pfam" id="PF08246">
    <property type="entry name" value="Inhibitor_I29"/>
    <property type="match status" value="1"/>
</dbReference>
<evidence type="ECO:0000256" key="8">
    <source>
        <dbReference type="ARBA" id="ARBA00038911"/>
    </source>
</evidence>
<gene>
    <name evidence="12" type="ORF">AaeL_AAEL011167</name>
</gene>
<dbReference type="PROSITE" id="PS00139">
    <property type="entry name" value="THIOL_PROTEASE_CYS"/>
    <property type="match status" value="1"/>
</dbReference>
<dbReference type="OrthoDB" id="10253408at2759"/>
<name>Q16QV1_AEDAE</name>
<reference evidence="12" key="3">
    <citation type="submission" date="2012-09" db="EMBL/GenBank/DDBJ databases">
        <authorList>
            <consortium name="VectorBase"/>
        </authorList>
    </citation>
    <scope>NUCLEOTIDE SEQUENCE</scope>
    <source>
        <strain evidence="12">Liverpool</strain>
    </source>
</reference>
<evidence type="ECO:0000313" key="13">
    <source>
        <dbReference type="Proteomes" id="UP000682892"/>
    </source>
</evidence>
<dbReference type="Gene3D" id="3.90.70.10">
    <property type="entry name" value="Cysteine proteinases"/>
    <property type="match status" value="1"/>
</dbReference>
<evidence type="ECO:0000256" key="2">
    <source>
        <dbReference type="ARBA" id="ARBA00022670"/>
    </source>
</evidence>
<reference evidence="12" key="2">
    <citation type="journal article" date="2007" name="Science">
        <title>Genome sequence of Aedes aegypti, a major arbovirus vector.</title>
        <authorList>
            <person name="Nene V."/>
            <person name="Wortman J.R."/>
            <person name="Lawson D."/>
            <person name="Haas B."/>
            <person name="Kodira C."/>
            <person name="Tu Z.J."/>
            <person name="Loftus B."/>
            <person name="Xi Z."/>
            <person name="Megy K."/>
            <person name="Grabherr M."/>
            <person name="Ren Q."/>
            <person name="Zdobnov E.M."/>
            <person name="Lobo N.F."/>
            <person name="Campbell K.S."/>
            <person name="Brown S.E."/>
            <person name="Bonaldo M.F."/>
            <person name="Zhu J."/>
            <person name="Sinkins S.P."/>
            <person name="Hogenkamp D.G."/>
            <person name="Amedeo P."/>
            <person name="Arensburger P."/>
            <person name="Atkinson P.W."/>
            <person name="Bidwell S."/>
            <person name="Biedler J."/>
            <person name="Birney E."/>
            <person name="Bruggner R.V."/>
            <person name="Costas J."/>
            <person name="Coy M.R."/>
            <person name="Crabtree J."/>
            <person name="Crawford M."/>
            <person name="Debruyn B."/>
            <person name="Decaprio D."/>
            <person name="Eiglmeier K."/>
            <person name="Eisenstadt E."/>
            <person name="El-Dorry H."/>
            <person name="Gelbart W.M."/>
            <person name="Gomes S.L."/>
            <person name="Hammond M."/>
            <person name="Hannick L.I."/>
            <person name="Hogan J.R."/>
            <person name="Holmes M.H."/>
            <person name="Jaffe D."/>
            <person name="Johnston J.S."/>
            <person name="Kennedy R.C."/>
            <person name="Koo H."/>
            <person name="Kravitz S."/>
            <person name="Kriventseva E.V."/>
            <person name="Kulp D."/>
            <person name="Labutti K."/>
            <person name="Lee E."/>
            <person name="Li S."/>
            <person name="Lovin D.D."/>
            <person name="Mao C."/>
            <person name="Mauceli E."/>
            <person name="Menck C.F."/>
            <person name="Miller J.R."/>
            <person name="Montgomery P."/>
            <person name="Mori A."/>
            <person name="Nascimento A.L."/>
            <person name="Naveira H.F."/>
            <person name="Nusbaum C."/>
            <person name="O'leary S."/>
            <person name="Orvis J."/>
            <person name="Pertea M."/>
            <person name="Quesneville H."/>
            <person name="Reidenbach K.R."/>
            <person name="Rogers Y.H."/>
            <person name="Roth C.W."/>
            <person name="Schneider J.R."/>
            <person name="Schatz M."/>
            <person name="Shumway M."/>
            <person name="Stanke M."/>
            <person name="Stinson E.O."/>
            <person name="Tubio J.M."/>
            <person name="Vanzee J.P."/>
            <person name="Verjovski-Almeida S."/>
            <person name="Werner D."/>
            <person name="White O."/>
            <person name="Wyder S."/>
            <person name="Zeng Q."/>
            <person name="Zhao Q."/>
            <person name="Zhao Y."/>
            <person name="Hill C.A."/>
            <person name="Raikhel A.S."/>
            <person name="Soares M.B."/>
            <person name="Knudson D.L."/>
            <person name="Lee N.H."/>
            <person name="Galagan J."/>
            <person name="Salzberg S.L."/>
            <person name="Paulsen I.T."/>
            <person name="Dimopoulos G."/>
            <person name="Collins F.H."/>
            <person name="Birren B."/>
            <person name="Fraser-Liggett C.M."/>
            <person name="Severson D.W."/>
        </authorList>
    </citation>
    <scope>NUCLEOTIDE SEQUENCE [LARGE SCALE GENOMIC DNA]</scope>
    <source>
        <strain evidence="12">Liverpool</strain>
    </source>
</reference>
<comment type="catalytic activity">
    <reaction evidence="7">
        <text>Specificity close to that of papain. As compared to cathepsin B, cathepsin L exhibits higher activity toward protein substrates, but has little activity on Z-Arg-Arg-NHMec, and no peptidyl-dipeptidase activity.</text>
        <dbReference type="EC" id="3.4.22.15"/>
    </reaction>
</comment>
<dbReference type="KEGG" id="aag:5574446"/>
<evidence type="ECO:0000256" key="7">
    <source>
        <dbReference type="ARBA" id="ARBA00036319"/>
    </source>
</evidence>
<sequence>MKCFLILLAIAVAVFAAPSEGEQDEWTSFKSRHGKKYNRTEEHRRRGNYAFNKARIDSHNKRHEHGGASFRMGVNKYSDMDADEFAQTMNGFKYSGVPSQAPRQARQATTTVTSIDWRTKGAVTPVKDQGRCGSCYAFSALGALEGATFTKTGKLVNLSEQNIVDCTSTYGNYGCNGGSMTSVFKYIKTNNGVDTGAFYPYKAAVAATCGFNPAYVGATDTGYVLLPANETALQTAVANIGPVSVAIDASNPSFQQYKSGIYYEPLCSSSKLNHGVLVVGYGTENGTDYWQVKNSWGTTWGEKGYIKMARNKNNHCGIASFASYPTV</sequence>
<dbReference type="PANTHER" id="PTHR12411">
    <property type="entry name" value="CYSTEINE PROTEASE FAMILY C1-RELATED"/>
    <property type="match status" value="1"/>
</dbReference>
<evidence type="ECO:0000256" key="9">
    <source>
        <dbReference type="SAM" id="SignalP"/>
    </source>
</evidence>
<keyword evidence="4" id="KW-0788">Thiol protease</keyword>
<proteinExistence type="inferred from homology"/>
<dbReference type="InterPro" id="IPR000169">
    <property type="entry name" value="Pept_cys_AS"/>
</dbReference>
<dbReference type="SMR" id="Q16QV1"/>
<keyword evidence="3" id="KW-0378">Hydrolase</keyword>
<feature type="chain" id="PRO_5035276639" description="cathepsin L" evidence="9">
    <location>
        <begin position="17"/>
        <end position="327"/>
    </location>
</feature>
<dbReference type="GO" id="GO:0004197">
    <property type="term" value="F:cysteine-type endopeptidase activity"/>
    <property type="evidence" value="ECO:0007669"/>
    <property type="project" value="UniProtKB-EC"/>
</dbReference>
<dbReference type="InterPro" id="IPR013128">
    <property type="entry name" value="Peptidase_C1A"/>
</dbReference>
<evidence type="ECO:0000256" key="6">
    <source>
        <dbReference type="ARBA" id="ARBA00023157"/>
    </source>
</evidence>
<comment type="similarity">
    <text evidence="1">Belongs to the peptidase C1 family.</text>
</comment>
<dbReference type="OMA" id="CFAASND"/>
<dbReference type="InterPro" id="IPR039417">
    <property type="entry name" value="Peptidase_C1A_papain-like"/>
</dbReference>
<evidence type="ECO:0000259" key="11">
    <source>
        <dbReference type="SMART" id="SM00848"/>
    </source>
</evidence>
<evidence type="ECO:0000256" key="1">
    <source>
        <dbReference type="ARBA" id="ARBA00008455"/>
    </source>
</evidence>
<reference evidence="12" key="1">
    <citation type="submission" date="2005-10" db="EMBL/GenBank/DDBJ databases">
        <authorList>
            <person name="Loftus B.J."/>
            <person name="Nene V.M."/>
            <person name="Hannick L.I."/>
            <person name="Bidwell S."/>
            <person name="Haas B."/>
            <person name="Amedeo P."/>
            <person name="Orvis J."/>
            <person name="Wortman J.R."/>
            <person name="White O.R."/>
            <person name="Salzberg S."/>
            <person name="Shumway M."/>
            <person name="Koo H."/>
            <person name="Zhao Y."/>
            <person name="Holmes M."/>
            <person name="Miller J."/>
            <person name="Schatz M."/>
            <person name="Pop M."/>
            <person name="Pai G."/>
            <person name="Utterback T."/>
            <person name="Rogers Y.-H."/>
            <person name="Kravitz S."/>
            <person name="Fraser C.M."/>
        </authorList>
    </citation>
    <scope>NUCLEOTIDE SEQUENCE</scope>
    <source>
        <strain evidence="12">Liverpool</strain>
    </source>
</reference>
<dbReference type="InterPro" id="IPR025660">
    <property type="entry name" value="Pept_his_AS"/>
</dbReference>
<dbReference type="GO" id="GO:0006508">
    <property type="term" value="P:proteolysis"/>
    <property type="evidence" value="ECO:0007669"/>
    <property type="project" value="UniProtKB-KW"/>
</dbReference>
<dbReference type="SMART" id="SM00645">
    <property type="entry name" value="Pept_C1"/>
    <property type="match status" value="1"/>
</dbReference>
<keyword evidence="2" id="KW-0645">Protease</keyword>
<dbReference type="Proteomes" id="UP000682892">
    <property type="component" value="Unassembled WGS sequence"/>
</dbReference>
<dbReference type="CDD" id="cd02248">
    <property type="entry name" value="Peptidase_C1A"/>
    <property type="match status" value="1"/>
</dbReference>
<evidence type="ECO:0000259" key="10">
    <source>
        <dbReference type="SMART" id="SM00645"/>
    </source>
</evidence>
<keyword evidence="5" id="KW-0865">Zymogen</keyword>
<dbReference type="InterPro" id="IPR000668">
    <property type="entry name" value="Peptidase_C1A_C"/>
</dbReference>
<dbReference type="InterPro" id="IPR038765">
    <property type="entry name" value="Papain-like_cys_pep_sf"/>
</dbReference>
<dbReference type="Pfam" id="PF00112">
    <property type="entry name" value="Peptidase_C1"/>
    <property type="match status" value="1"/>
</dbReference>